<keyword evidence="3" id="KW-0653">Protein transport</keyword>
<comment type="caution">
    <text evidence="4">The sequence shown here is derived from an EMBL/GenBank/DDBJ whole genome shotgun (WGS) entry which is preliminary data.</text>
</comment>
<keyword evidence="2" id="KW-0813">Transport</keyword>
<protein>
    <submittedName>
        <fullName evidence="4">Importin subunit alpha-8</fullName>
    </submittedName>
</protein>
<reference evidence="4 5" key="1">
    <citation type="submission" date="2024-08" db="EMBL/GenBank/DDBJ databases">
        <title>The draft genome of Apodemus speciosus.</title>
        <authorList>
            <person name="Nabeshima K."/>
            <person name="Suzuki S."/>
            <person name="Onuma M."/>
        </authorList>
    </citation>
    <scope>NUCLEOTIDE SEQUENCE [LARGE SCALE GENOMIC DNA]</scope>
    <source>
        <strain evidence="4">IB14-021</strain>
    </source>
</reference>
<gene>
    <name evidence="4" type="ORF">APTSU1_000569200</name>
</gene>
<sequence length="325" mass="36428">MCDCAEFRDNVISNNAIPHLINLISTNIPITFLRNVTWTLSNLCRNRNPYPGEDAVREILPALCQLLQHHDNDVLSDTCWALSYLTEDGKEYIHHVLSSGILPRLVELMTCSELSVLGFSVWSWLSWNSLLLGLKTPCLHTMGNIVTGTDEQTQMAIDAGMLKVLGRVLKHPKSSIQRLAAWTMSNVAAGPRHHVEQLILCDLLPVLVDLLRNAELKVQKEVICTVANIVTGASQGQLTLLARSGILEPMLSRLTAPDTELITVILDIISYLLQHIDNLQEKKRLCFQIEEVGGFEKIESLQHHHNAYISYSALDIIEKYLNEPP</sequence>
<keyword evidence="5" id="KW-1185">Reference proteome</keyword>
<dbReference type="SUPFAM" id="SSF48371">
    <property type="entry name" value="ARM repeat"/>
    <property type="match status" value="1"/>
</dbReference>
<dbReference type="PANTHER" id="PTHR23316">
    <property type="entry name" value="IMPORTIN ALPHA"/>
    <property type="match status" value="1"/>
</dbReference>
<dbReference type="Pfam" id="PF16186">
    <property type="entry name" value="Arm_3"/>
    <property type="match status" value="1"/>
</dbReference>
<organism evidence="4 5">
    <name type="scientific">Apodemus speciosus</name>
    <name type="common">Large Japanese field mouse</name>
    <dbReference type="NCBI Taxonomy" id="105296"/>
    <lineage>
        <taxon>Eukaryota</taxon>
        <taxon>Metazoa</taxon>
        <taxon>Chordata</taxon>
        <taxon>Craniata</taxon>
        <taxon>Vertebrata</taxon>
        <taxon>Euteleostomi</taxon>
        <taxon>Mammalia</taxon>
        <taxon>Eutheria</taxon>
        <taxon>Euarchontoglires</taxon>
        <taxon>Glires</taxon>
        <taxon>Rodentia</taxon>
        <taxon>Myomorpha</taxon>
        <taxon>Muroidea</taxon>
        <taxon>Muridae</taxon>
        <taxon>Murinae</taxon>
        <taxon>Apodemus</taxon>
    </lineage>
</organism>
<name>A0ABQ0ETU2_APOSI</name>
<dbReference type="InterPro" id="IPR000225">
    <property type="entry name" value="Armadillo"/>
</dbReference>
<accession>A0ABQ0ETU2</accession>
<proteinExistence type="inferred from homology"/>
<evidence type="ECO:0000256" key="2">
    <source>
        <dbReference type="ARBA" id="ARBA00022448"/>
    </source>
</evidence>
<evidence type="ECO:0000313" key="4">
    <source>
        <dbReference type="EMBL" id="GAB1290462.1"/>
    </source>
</evidence>
<dbReference type="Pfam" id="PF00514">
    <property type="entry name" value="Arm"/>
    <property type="match status" value="4"/>
</dbReference>
<dbReference type="InterPro" id="IPR032413">
    <property type="entry name" value="Arm_3"/>
</dbReference>
<dbReference type="Gene3D" id="1.25.10.10">
    <property type="entry name" value="Leucine-rich Repeat Variant"/>
    <property type="match status" value="1"/>
</dbReference>
<dbReference type="EMBL" id="BAAFST010000005">
    <property type="protein sequence ID" value="GAB1290462.1"/>
    <property type="molecule type" value="Genomic_DNA"/>
</dbReference>
<dbReference type="InterPro" id="IPR016024">
    <property type="entry name" value="ARM-type_fold"/>
</dbReference>
<evidence type="ECO:0000256" key="3">
    <source>
        <dbReference type="ARBA" id="ARBA00022927"/>
    </source>
</evidence>
<comment type="similarity">
    <text evidence="1">Belongs to the importin alpha family.</text>
</comment>
<dbReference type="SMART" id="SM00185">
    <property type="entry name" value="ARM"/>
    <property type="match status" value="6"/>
</dbReference>
<dbReference type="Proteomes" id="UP001623349">
    <property type="component" value="Unassembled WGS sequence"/>
</dbReference>
<evidence type="ECO:0000313" key="5">
    <source>
        <dbReference type="Proteomes" id="UP001623349"/>
    </source>
</evidence>
<dbReference type="InterPro" id="IPR011989">
    <property type="entry name" value="ARM-like"/>
</dbReference>
<evidence type="ECO:0000256" key="1">
    <source>
        <dbReference type="ARBA" id="ARBA00010394"/>
    </source>
</evidence>